<gene>
    <name evidence="2" type="ORF">L203_106044</name>
</gene>
<dbReference type="VEuPathDB" id="FungiDB:L203_00750"/>
<accession>A0A1E3IV27</accession>
<dbReference type="RefSeq" id="XP_066071501.1">
    <property type="nucleotide sequence ID" value="XM_066215404.1"/>
</dbReference>
<protein>
    <submittedName>
        <fullName evidence="2">Uncharacterized protein</fullName>
    </submittedName>
</protein>
<keyword evidence="3" id="KW-1185">Reference proteome</keyword>
<feature type="compositionally biased region" description="Basic and acidic residues" evidence="1">
    <location>
        <begin position="69"/>
        <end position="86"/>
    </location>
</feature>
<sequence>MTLGQTKTEALQQNLKPGVFKSDAEKTKDGAEEAVRKVTGNANPHDALRQDASALPRAFEPSGSQSTENKLKQEADKIGSKSEDNANKSMGQQARDFLTPGNDSVGNNSAGISDTLGHVKDKIIGNEA</sequence>
<reference evidence="2" key="1">
    <citation type="submission" date="2016-06" db="EMBL/GenBank/DDBJ databases">
        <authorList>
            <person name="Cuomo C."/>
            <person name="Litvintseva A."/>
            <person name="Heitman J."/>
            <person name="Chen Y."/>
            <person name="Sun S."/>
            <person name="Springer D."/>
            <person name="Dromer F."/>
            <person name="Young S."/>
            <person name="Zeng Q."/>
            <person name="Chapman S."/>
            <person name="Gujja S."/>
            <person name="Saif S."/>
            <person name="Birren B."/>
        </authorList>
    </citation>
    <scope>NUCLEOTIDE SEQUENCE</scope>
    <source>
        <strain evidence="2">CBS 7841</strain>
    </source>
</reference>
<proteinExistence type="predicted"/>
<reference evidence="2" key="3">
    <citation type="submission" date="2024-01" db="EMBL/GenBank/DDBJ databases">
        <authorList>
            <person name="Coelho M.A."/>
            <person name="David-Palma M."/>
            <person name="Shea T."/>
            <person name="Sun S."/>
            <person name="Cuomo C.A."/>
            <person name="Heitman J."/>
        </authorList>
    </citation>
    <scope>NUCLEOTIDE SEQUENCE</scope>
    <source>
        <strain evidence="2">CBS 7841</strain>
    </source>
</reference>
<reference evidence="2" key="2">
    <citation type="journal article" date="2022" name="Elife">
        <title>Obligate sexual reproduction of a homothallic fungus closely related to the Cryptococcus pathogenic species complex.</title>
        <authorList>
            <person name="Passer A.R."/>
            <person name="Clancey S.A."/>
            <person name="Shea T."/>
            <person name="David-Palma M."/>
            <person name="Averette A.F."/>
            <person name="Boekhout T."/>
            <person name="Porcel B.M."/>
            <person name="Nowrousian M."/>
            <person name="Cuomo C.A."/>
            <person name="Sun S."/>
            <person name="Heitman J."/>
            <person name="Coelho M.A."/>
        </authorList>
    </citation>
    <scope>NUCLEOTIDE SEQUENCE</scope>
    <source>
        <strain evidence="2">CBS 7841</strain>
    </source>
</reference>
<dbReference type="Proteomes" id="UP000094043">
    <property type="component" value="Chromosome 8"/>
</dbReference>
<dbReference type="GeneID" id="91090252"/>
<feature type="compositionally biased region" description="Polar residues" evidence="1">
    <location>
        <begin position="101"/>
        <end position="112"/>
    </location>
</feature>
<evidence type="ECO:0000313" key="2">
    <source>
        <dbReference type="EMBL" id="WVN90801.1"/>
    </source>
</evidence>
<evidence type="ECO:0000313" key="3">
    <source>
        <dbReference type="Proteomes" id="UP000094043"/>
    </source>
</evidence>
<evidence type="ECO:0000256" key="1">
    <source>
        <dbReference type="SAM" id="MobiDB-lite"/>
    </source>
</evidence>
<feature type="compositionally biased region" description="Basic and acidic residues" evidence="1">
    <location>
        <begin position="22"/>
        <end position="36"/>
    </location>
</feature>
<feature type="compositionally biased region" description="Polar residues" evidence="1">
    <location>
        <begin position="1"/>
        <end position="15"/>
    </location>
</feature>
<name>A0A1E3IV27_9TREE</name>
<feature type="region of interest" description="Disordered" evidence="1">
    <location>
        <begin position="1"/>
        <end position="115"/>
    </location>
</feature>
<dbReference type="KEGG" id="cdep:91090252"/>
<dbReference type="AlphaFoldDB" id="A0A1E3IV27"/>
<dbReference type="EMBL" id="CP143791">
    <property type="protein sequence ID" value="WVN90801.1"/>
    <property type="molecule type" value="Genomic_DNA"/>
</dbReference>
<dbReference type="OrthoDB" id="2348401at2759"/>
<organism evidence="2 3">
    <name type="scientific">Cryptococcus depauperatus CBS 7841</name>
    <dbReference type="NCBI Taxonomy" id="1295531"/>
    <lineage>
        <taxon>Eukaryota</taxon>
        <taxon>Fungi</taxon>
        <taxon>Dikarya</taxon>
        <taxon>Basidiomycota</taxon>
        <taxon>Agaricomycotina</taxon>
        <taxon>Tremellomycetes</taxon>
        <taxon>Tremellales</taxon>
        <taxon>Cryptococcaceae</taxon>
        <taxon>Cryptococcus</taxon>
    </lineage>
</organism>